<gene>
    <name evidence="2" type="ORF">ENG47_01295</name>
</gene>
<dbReference type="PANTHER" id="PTHR14969:SF13">
    <property type="entry name" value="AT30094P"/>
    <property type="match status" value="1"/>
</dbReference>
<dbReference type="Pfam" id="PF01569">
    <property type="entry name" value="PAP2"/>
    <property type="match status" value="1"/>
</dbReference>
<comment type="caution">
    <text evidence="2">The sequence shown here is derived from an EMBL/GenBank/DDBJ whole genome shotgun (WGS) entry which is preliminary data.</text>
</comment>
<evidence type="ECO:0000259" key="1">
    <source>
        <dbReference type="SMART" id="SM00014"/>
    </source>
</evidence>
<dbReference type="SUPFAM" id="SSF48317">
    <property type="entry name" value="Acid phosphatase/Vanadium-dependent haloperoxidase"/>
    <property type="match status" value="1"/>
</dbReference>
<feature type="non-terminal residue" evidence="2">
    <location>
        <position position="1"/>
    </location>
</feature>
<proteinExistence type="predicted"/>
<sequence length="202" mass="22345">DNLLLPLSLFALPVIFSQDEKITSDLSSEFGSGSGRKLMEILSFFGDGGFHIFLLGSLYFHPDTYTRETARLAFKSWVRAGIYTGILKFSFGRARPDQDRKGFFGPGFKYDSFPSGHTSAAFSLATALGGRYREMKGFFYTVATLVGLSRVALRRHYPSDVLVGALIGYFAGKQILNESNSKRSDFTIFPTSRGLGVCLSIR</sequence>
<accession>A0A7V0QRH2</accession>
<dbReference type="AlphaFoldDB" id="A0A7V0QRH2"/>
<name>A0A7V0QRH2_UNCAE</name>
<dbReference type="PANTHER" id="PTHR14969">
    <property type="entry name" value="SPHINGOSINE-1-PHOSPHATE PHOSPHOHYDROLASE"/>
    <property type="match status" value="1"/>
</dbReference>
<reference evidence="2" key="1">
    <citation type="journal article" date="2020" name="mSystems">
        <title>Genome- and Community-Level Interaction Insights into Carbon Utilization and Element Cycling Functions of Hydrothermarchaeota in Hydrothermal Sediment.</title>
        <authorList>
            <person name="Zhou Z."/>
            <person name="Liu Y."/>
            <person name="Xu W."/>
            <person name="Pan J."/>
            <person name="Luo Z.H."/>
            <person name="Li M."/>
        </authorList>
    </citation>
    <scope>NUCLEOTIDE SEQUENCE [LARGE SCALE GENOMIC DNA]</scope>
    <source>
        <strain evidence="2">HyVt-219</strain>
    </source>
</reference>
<protein>
    <submittedName>
        <fullName evidence="2">Phosphatase PAP2 family protein</fullName>
    </submittedName>
</protein>
<dbReference type="InterPro" id="IPR000326">
    <property type="entry name" value="PAP2/HPO"/>
</dbReference>
<dbReference type="EMBL" id="DRBC01000078">
    <property type="protein sequence ID" value="HDN84377.1"/>
    <property type="molecule type" value="Genomic_DNA"/>
</dbReference>
<evidence type="ECO:0000313" key="2">
    <source>
        <dbReference type="EMBL" id="HDN84377.1"/>
    </source>
</evidence>
<feature type="domain" description="Phosphatidic acid phosphatase type 2/haloperoxidase" evidence="1">
    <location>
        <begin position="72"/>
        <end position="176"/>
    </location>
</feature>
<dbReference type="SMART" id="SM00014">
    <property type="entry name" value="acidPPc"/>
    <property type="match status" value="1"/>
</dbReference>
<organism evidence="2">
    <name type="scientific">Aerophobetes bacterium</name>
    <dbReference type="NCBI Taxonomy" id="2030807"/>
    <lineage>
        <taxon>Bacteria</taxon>
        <taxon>Candidatus Aerophobota</taxon>
    </lineage>
</organism>
<dbReference type="CDD" id="cd03394">
    <property type="entry name" value="PAP2_like_5"/>
    <property type="match status" value="1"/>
</dbReference>
<dbReference type="Proteomes" id="UP000885660">
    <property type="component" value="Unassembled WGS sequence"/>
</dbReference>
<dbReference type="InterPro" id="IPR036938">
    <property type="entry name" value="PAP2/HPO_sf"/>
</dbReference>
<dbReference type="Gene3D" id="1.20.144.10">
    <property type="entry name" value="Phosphatidic acid phosphatase type 2/haloperoxidase"/>
    <property type="match status" value="1"/>
</dbReference>